<dbReference type="InterPro" id="IPR000653">
    <property type="entry name" value="DegT/StrS_aminotransferase"/>
</dbReference>
<comment type="caution">
    <text evidence="4">The sequence shown here is derived from an EMBL/GenBank/DDBJ whole genome shotgun (WGS) entry which is preliminary data.</text>
</comment>
<dbReference type="Gene3D" id="3.40.640.10">
    <property type="entry name" value="Type I PLP-dependent aspartate aminotransferase-like (Major domain)"/>
    <property type="match status" value="1"/>
</dbReference>
<dbReference type="InterPro" id="IPR015422">
    <property type="entry name" value="PyrdxlP-dep_Trfase_small"/>
</dbReference>
<evidence type="ECO:0000313" key="5">
    <source>
        <dbReference type="Proteomes" id="UP001596415"/>
    </source>
</evidence>
<dbReference type="PANTHER" id="PTHR30244">
    <property type="entry name" value="TRANSAMINASE"/>
    <property type="match status" value="1"/>
</dbReference>
<dbReference type="EMBL" id="JBHTBN010000006">
    <property type="protein sequence ID" value="MFC7358329.1"/>
    <property type="molecule type" value="Genomic_DNA"/>
</dbReference>
<sequence length="366" mass="41191">MIPFLNLQKINARFEDEFQEQFKEFLDSGHFILGDQVEAFEKEFAAYCGTKHCIGVGNGLDALRLILEGYKIQGKLKAEDEILVASNTFIATILAIKQASLIPVLVEVNAKSYNFDLKALEEAITSKTKAIMPVHLYGQLSPMKEINELASDHDLLVIEDAAQAHGAKNKKNIRAGNLGHAAGFSFYPAKNLGALGDGGAVTTNDDELASVVRKLRNYGTSTKYVNEYLGFNSRLDEVQALFLRIKLPSLDTDNHLRRGVANRYFNKIKNEKITLPFYKDEHSHVFHLFVVRVKDRDDFVSYLKKKHIATLVHYPIPPHKQEALKELNKLHFPASEILHKEVVSIPISPVIEYDAVSEIIEALNNY</sequence>
<dbReference type="InterPro" id="IPR015424">
    <property type="entry name" value="PyrdxlP-dep_Trfase"/>
</dbReference>
<dbReference type="Gene3D" id="3.90.1150.10">
    <property type="entry name" value="Aspartate Aminotransferase, domain 1"/>
    <property type="match status" value="1"/>
</dbReference>
<accession>A0ABW2MVX2</accession>
<protein>
    <submittedName>
        <fullName evidence="4">DegT/DnrJ/EryC1/StrS family aminotransferase</fullName>
    </submittedName>
</protein>
<dbReference type="PIRSF" id="PIRSF000390">
    <property type="entry name" value="PLP_StrS"/>
    <property type="match status" value="1"/>
</dbReference>
<keyword evidence="4" id="KW-0808">Transferase</keyword>
<evidence type="ECO:0000256" key="3">
    <source>
        <dbReference type="RuleBase" id="RU004508"/>
    </source>
</evidence>
<dbReference type="Proteomes" id="UP001596415">
    <property type="component" value="Unassembled WGS sequence"/>
</dbReference>
<evidence type="ECO:0000313" key="4">
    <source>
        <dbReference type="EMBL" id="MFC7358329.1"/>
    </source>
</evidence>
<name>A0ABW2MVX2_9FLAO</name>
<keyword evidence="1 3" id="KW-0663">Pyridoxal phosphate</keyword>
<keyword evidence="4" id="KW-0032">Aminotransferase</keyword>
<reference evidence="5" key="1">
    <citation type="journal article" date="2019" name="Int. J. Syst. Evol. Microbiol.">
        <title>The Global Catalogue of Microorganisms (GCM) 10K type strain sequencing project: providing services to taxonomists for standard genome sequencing and annotation.</title>
        <authorList>
            <consortium name="The Broad Institute Genomics Platform"/>
            <consortium name="The Broad Institute Genome Sequencing Center for Infectious Disease"/>
            <person name="Wu L."/>
            <person name="Ma J."/>
        </authorList>
    </citation>
    <scope>NUCLEOTIDE SEQUENCE [LARGE SCALE GENOMIC DNA]</scope>
    <source>
        <strain evidence="5">CGMCC 1.16306</strain>
    </source>
</reference>
<evidence type="ECO:0000256" key="2">
    <source>
        <dbReference type="ARBA" id="ARBA00037999"/>
    </source>
</evidence>
<dbReference type="Pfam" id="PF01041">
    <property type="entry name" value="DegT_DnrJ_EryC1"/>
    <property type="match status" value="1"/>
</dbReference>
<comment type="similarity">
    <text evidence="2 3">Belongs to the DegT/DnrJ/EryC1 family.</text>
</comment>
<dbReference type="PANTHER" id="PTHR30244:SF36">
    <property type="entry name" value="3-OXO-GLUCOSE-6-PHOSPHATE:GLUTAMATE AMINOTRANSFERASE"/>
    <property type="match status" value="1"/>
</dbReference>
<proteinExistence type="inferred from homology"/>
<dbReference type="CDD" id="cd00616">
    <property type="entry name" value="AHBA_syn"/>
    <property type="match status" value="1"/>
</dbReference>
<dbReference type="SUPFAM" id="SSF53383">
    <property type="entry name" value="PLP-dependent transferases"/>
    <property type="match status" value="1"/>
</dbReference>
<dbReference type="GO" id="GO:0008483">
    <property type="term" value="F:transaminase activity"/>
    <property type="evidence" value="ECO:0007669"/>
    <property type="project" value="UniProtKB-KW"/>
</dbReference>
<keyword evidence="5" id="KW-1185">Reference proteome</keyword>
<dbReference type="InterPro" id="IPR015421">
    <property type="entry name" value="PyrdxlP-dep_Trfase_major"/>
</dbReference>
<organism evidence="4 5">
    <name type="scientific">Jejudonia soesokkakensis</name>
    <dbReference type="NCBI Taxonomy" id="1323432"/>
    <lineage>
        <taxon>Bacteria</taxon>
        <taxon>Pseudomonadati</taxon>
        <taxon>Bacteroidota</taxon>
        <taxon>Flavobacteriia</taxon>
        <taxon>Flavobacteriales</taxon>
        <taxon>Flavobacteriaceae</taxon>
        <taxon>Jejudonia</taxon>
    </lineage>
</organism>
<dbReference type="RefSeq" id="WP_380218291.1">
    <property type="nucleotide sequence ID" value="NZ_JBHTBN010000006.1"/>
</dbReference>
<gene>
    <name evidence="4" type="ORF">ACFQO1_11570</name>
</gene>
<evidence type="ECO:0000256" key="1">
    <source>
        <dbReference type="ARBA" id="ARBA00022898"/>
    </source>
</evidence>